<dbReference type="AlphaFoldDB" id="A0A7V1LLA4"/>
<dbReference type="GO" id="GO:0005829">
    <property type="term" value="C:cytosol"/>
    <property type="evidence" value="ECO:0007669"/>
    <property type="project" value="TreeGrafter"/>
</dbReference>
<dbReference type="GO" id="GO:0030234">
    <property type="term" value="F:enzyme regulator activity"/>
    <property type="evidence" value="ECO:0007669"/>
    <property type="project" value="InterPro"/>
</dbReference>
<accession>A0A7V1LLA4</accession>
<name>A0A7V1LLA4_CALAY</name>
<dbReference type="InterPro" id="IPR015867">
    <property type="entry name" value="N-reg_PII/ATP_PRibTrfase_C"/>
</dbReference>
<dbReference type="InterPro" id="IPR002187">
    <property type="entry name" value="N-reg_PII"/>
</dbReference>
<dbReference type="SMART" id="SM00938">
    <property type="entry name" value="P-II"/>
    <property type="match status" value="1"/>
</dbReference>
<dbReference type="EMBL" id="DRLD01000150">
    <property type="protein sequence ID" value="HED10103.1"/>
    <property type="molecule type" value="Genomic_DNA"/>
</dbReference>
<sequence>MKEVKAFIRAQKAEEVLDALEELGVSDITLLDVMGIGQHMADPHESKYSIKIVKKYADLAKVEIVCKAENVERVVETIRKTGYTGRKGDGMIYVSPVETVVKIRTGARDDEALDCCSPE</sequence>
<dbReference type="SUPFAM" id="SSF54913">
    <property type="entry name" value="GlnB-like"/>
    <property type="match status" value="1"/>
</dbReference>
<dbReference type="PRINTS" id="PR00340">
    <property type="entry name" value="PIIGLNB"/>
</dbReference>
<dbReference type="PROSITE" id="PS51343">
    <property type="entry name" value="PII_GLNB_DOM"/>
    <property type="match status" value="1"/>
</dbReference>
<dbReference type="GO" id="GO:0005524">
    <property type="term" value="F:ATP binding"/>
    <property type="evidence" value="ECO:0007669"/>
    <property type="project" value="TreeGrafter"/>
</dbReference>
<proteinExistence type="predicted"/>
<comment type="caution">
    <text evidence="1">The sequence shown here is derived from an EMBL/GenBank/DDBJ whole genome shotgun (WGS) entry which is preliminary data.</text>
</comment>
<gene>
    <name evidence="1" type="ORF">ENJ10_05415</name>
</gene>
<dbReference type="PANTHER" id="PTHR30115">
    <property type="entry name" value="NITROGEN REGULATORY PROTEIN P-II"/>
    <property type="match status" value="1"/>
</dbReference>
<dbReference type="InterPro" id="IPR011322">
    <property type="entry name" value="N-reg_PII-like_a/b"/>
</dbReference>
<dbReference type="Pfam" id="PF00543">
    <property type="entry name" value="P-II"/>
    <property type="match status" value="1"/>
</dbReference>
<dbReference type="Proteomes" id="UP000886005">
    <property type="component" value="Unassembled WGS sequence"/>
</dbReference>
<dbReference type="PANTHER" id="PTHR30115:SF11">
    <property type="entry name" value="NITROGEN REGULATORY PROTEIN P-II HOMOLOG"/>
    <property type="match status" value="1"/>
</dbReference>
<dbReference type="Gene3D" id="3.30.70.120">
    <property type="match status" value="1"/>
</dbReference>
<evidence type="ECO:0000313" key="1">
    <source>
        <dbReference type="EMBL" id="HED10103.1"/>
    </source>
</evidence>
<organism evidence="1">
    <name type="scientific">Caldithrix abyssi</name>
    <dbReference type="NCBI Taxonomy" id="187145"/>
    <lineage>
        <taxon>Bacteria</taxon>
        <taxon>Pseudomonadati</taxon>
        <taxon>Calditrichota</taxon>
        <taxon>Calditrichia</taxon>
        <taxon>Calditrichales</taxon>
        <taxon>Calditrichaceae</taxon>
        <taxon>Caldithrix</taxon>
    </lineage>
</organism>
<protein>
    <submittedName>
        <fullName evidence="1">P-II family nitrogen regulator</fullName>
    </submittedName>
</protein>
<dbReference type="GO" id="GO:0006808">
    <property type="term" value="P:regulation of nitrogen utilization"/>
    <property type="evidence" value="ECO:0007669"/>
    <property type="project" value="InterPro"/>
</dbReference>
<reference evidence="1" key="1">
    <citation type="journal article" date="2020" name="mSystems">
        <title>Genome- and Community-Level Interaction Insights into Carbon Utilization and Element Cycling Functions of Hydrothermarchaeota in Hydrothermal Sediment.</title>
        <authorList>
            <person name="Zhou Z."/>
            <person name="Liu Y."/>
            <person name="Xu W."/>
            <person name="Pan J."/>
            <person name="Luo Z.H."/>
            <person name="Li M."/>
        </authorList>
    </citation>
    <scope>NUCLEOTIDE SEQUENCE [LARGE SCALE GENOMIC DNA]</scope>
    <source>
        <strain evidence="1">HyVt-456</strain>
    </source>
</reference>